<dbReference type="InterPro" id="IPR058353">
    <property type="entry name" value="DUF8040"/>
</dbReference>
<dbReference type="Proteomes" id="UP000233837">
    <property type="component" value="Unassembled WGS sequence"/>
</dbReference>
<reference evidence="2 3" key="2">
    <citation type="journal article" date="2017" name="Nature">
        <title>The Apostasia genome and the evolution of orchids.</title>
        <authorList>
            <person name="Zhang G.Q."/>
            <person name="Liu K.W."/>
            <person name="Li Z."/>
            <person name="Lohaus R."/>
            <person name="Hsiao Y.Y."/>
            <person name="Niu S.C."/>
            <person name="Wang J.Y."/>
            <person name="Lin Y.C."/>
            <person name="Xu Q."/>
            <person name="Chen L.J."/>
            <person name="Yoshida K."/>
            <person name="Fujiwara S."/>
            <person name="Wang Z.W."/>
            <person name="Zhang Y.Q."/>
            <person name="Mitsuda N."/>
            <person name="Wang M."/>
            <person name="Liu G.H."/>
            <person name="Pecoraro L."/>
            <person name="Huang H.X."/>
            <person name="Xiao X.J."/>
            <person name="Lin M."/>
            <person name="Wu X.Y."/>
            <person name="Wu W.L."/>
            <person name="Chen Y.Y."/>
            <person name="Chang S.B."/>
            <person name="Sakamoto S."/>
            <person name="Ohme-Takagi M."/>
            <person name="Yagi M."/>
            <person name="Zeng S.J."/>
            <person name="Shen C.Y."/>
            <person name="Yeh C.M."/>
            <person name="Luo Y.B."/>
            <person name="Tsai W.C."/>
            <person name="Van de Peer Y."/>
            <person name="Liu Z.J."/>
        </authorList>
    </citation>
    <scope>NUCLEOTIDE SEQUENCE [LARGE SCALE GENOMIC DNA]</scope>
    <source>
        <tissue evidence="2">The whole plant</tissue>
    </source>
</reference>
<sequence>MIVSIICMLLHEFGIYRKKYNLQRNIQHQTYIFRLYNICNSDCIDMVRMRREPFFNLCDLMRIRQLLVNIFNIQVEEYNIAMLLHTLGHNVCNRVFRFNFQHSCKTIRRYFIVILHVIGELRHEFIKPQLLTTPYKI</sequence>
<name>A0A2I0XCH2_9ASPA</name>
<accession>A0A2I0XCH2</accession>
<dbReference type="Pfam" id="PF26138">
    <property type="entry name" value="DUF8040"/>
    <property type="match status" value="1"/>
</dbReference>
<dbReference type="AlphaFoldDB" id="A0A2I0XCH2"/>
<evidence type="ECO:0000259" key="1">
    <source>
        <dbReference type="Pfam" id="PF26138"/>
    </source>
</evidence>
<proteinExistence type="predicted"/>
<keyword evidence="3" id="KW-1185">Reference proteome</keyword>
<feature type="domain" description="DUF8040" evidence="1">
    <location>
        <begin position="27"/>
        <end position="118"/>
    </location>
</feature>
<evidence type="ECO:0000313" key="2">
    <source>
        <dbReference type="EMBL" id="PKU85612.1"/>
    </source>
</evidence>
<protein>
    <recommendedName>
        <fullName evidence="1">DUF8040 domain-containing protein</fullName>
    </recommendedName>
</protein>
<gene>
    <name evidence="2" type="ORF">MA16_Dca003353</name>
</gene>
<reference evidence="2 3" key="1">
    <citation type="journal article" date="2016" name="Sci. Rep.">
        <title>The Dendrobium catenatum Lindl. genome sequence provides insights into polysaccharide synthase, floral development and adaptive evolution.</title>
        <authorList>
            <person name="Zhang G.Q."/>
            <person name="Xu Q."/>
            <person name="Bian C."/>
            <person name="Tsai W.C."/>
            <person name="Yeh C.M."/>
            <person name="Liu K.W."/>
            <person name="Yoshida K."/>
            <person name="Zhang L.S."/>
            <person name="Chang S.B."/>
            <person name="Chen F."/>
            <person name="Shi Y."/>
            <person name="Su Y.Y."/>
            <person name="Zhang Y.Q."/>
            <person name="Chen L.J."/>
            <person name="Yin Y."/>
            <person name="Lin M."/>
            <person name="Huang H."/>
            <person name="Deng H."/>
            <person name="Wang Z.W."/>
            <person name="Zhu S.L."/>
            <person name="Zhao X."/>
            <person name="Deng C."/>
            <person name="Niu S.C."/>
            <person name="Huang J."/>
            <person name="Wang M."/>
            <person name="Liu G.H."/>
            <person name="Yang H.J."/>
            <person name="Xiao X.J."/>
            <person name="Hsiao Y.Y."/>
            <person name="Wu W.L."/>
            <person name="Chen Y.Y."/>
            <person name="Mitsuda N."/>
            <person name="Ohme-Takagi M."/>
            <person name="Luo Y.B."/>
            <person name="Van de Peer Y."/>
            <person name="Liu Z.J."/>
        </authorList>
    </citation>
    <scope>NUCLEOTIDE SEQUENCE [LARGE SCALE GENOMIC DNA]</scope>
    <source>
        <tissue evidence="2">The whole plant</tissue>
    </source>
</reference>
<organism evidence="2 3">
    <name type="scientific">Dendrobium catenatum</name>
    <dbReference type="NCBI Taxonomy" id="906689"/>
    <lineage>
        <taxon>Eukaryota</taxon>
        <taxon>Viridiplantae</taxon>
        <taxon>Streptophyta</taxon>
        <taxon>Embryophyta</taxon>
        <taxon>Tracheophyta</taxon>
        <taxon>Spermatophyta</taxon>
        <taxon>Magnoliopsida</taxon>
        <taxon>Liliopsida</taxon>
        <taxon>Asparagales</taxon>
        <taxon>Orchidaceae</taxon>
        <taxon>Epidendroideae</taxon>
        <taxon>Malaxideae</taxon>
        <taxon>Dendrobiinae</taxon>
        <taxon>Dendrobium</taxon>
    </lineage>
</organism>
<evidence type="ECO:0000313" key="3">
    <source>
        <dbReference type="Proteomes" id="UP000233837"/>
    </source>
</evidence>
<dbReference type="EMBL" id="KZ501977">
    <property type="protein sequence ID" value="PKU85612.1"/>
    <property type="molecule type" value="Genomic_DNA"/>
</dbReference>